<evidence type="ECO:0000256" key="5">
    <source>
        <dbReference type="ARBA" id="ARBA00022825"/>
    </source>
</evidence>
<dbReference type="GO" id="GO:0005615">
    <property type="term" value="C:extracellular space"/>
    <property type="evidence" value="ECO:0007669"/>
    <property type="project" value="TreeGrafter"/>
</dbReference>
<dbReference type="CDD" id="cd00190">
    <property type="entry name" value="Tryp_SPc"/>
    <property type="match status" value="2"/>
</dbReference>
<dbReference type="InterPro" id="IPR033116">
    <property type="entry name" value="TRYPSIN_SER"/>
</dbReference>
<dbReference type="GO" id="GO:0006508">
    <property type="term" value="P:proteolysis"/>
    <property type="evidence" value="ECO:0007669"/>
    <property type="project" value="UniProtKB-KW"/>
</dbReference>
<evidence type="ECO:0000256" key="6">
    <source>
        <dbReference type="ARBA" id="ARBA00023157"/>
    </source>
</evidence>
<dbReference type="GO" id="GO:0004252">
    <property type="term" value="F:serine-type endopeptidase activity"/>
    <property type="evidence" value="ECO:0007669"/>
    <property type="project" value="InterPro"/>
</dbReference>
<organism evidence="11 12">
    <name type="scientific">Ignelater luminosus</name>
    <name type="common">Cucubano</name>
    <name type="synonym">Pyrophorus luminosus</name>
    <dbReference type="NCBI Taxonomy" id="2038154"/>
    <lineage>
        <taxon>Eukaryota</taxon>
        <taxon>Metazoa</taxon>
        <taxon>Ecdysozoa</taxon>
        <taxon>Arthropoda</taxon>
        <taxon>Hexapoda</taxon>
        <taxon>Insecta</taxon>
        <taxon>Pterygota</taxon>
        <taxon>Neoptera</taxon>
        <taxon>Endopterygota</taxon>
        <taxon>Coleoptera</taxon>
        <taxon>Polyphaga</taxon>
        <taxon>Elateriformia</taxon>
        <taxon>Elateroidea</taxon>
        <taxon>Elateridae</taxon>
        <taxon>Agrypninae</taxon>
        <taxon>Pyrophorini</taxon>
        <taxon>Ignelater</taxon>
    </lineage>
</organism>
<evidence type="ECO:0000256" key="1">
    <source>
        <dbReference type="ARBA" id="ARBA00004613"/>
    </source>
</evidence>
<name>A0A8K0CIV0_IGNLU</name>
<dbReference type="FunFam" id="2.40.10.10:FF:000068">
    <property type="entry name" value="transmembrane protease serine 2"/>
    <property type="match status" value="2"/>
</dbReference>
<evidence type="ECO:0000256" key="2">
    <source>
        <dbReference type="ARBA" id="ARBA00022525"/>
    </source>
</evidence>
<feature type="domain" description="Peptidase S1" evidence="10">
    <location>
        <begin position="387"/>
        <end position="652"/>
    </location>
</feature>
<evidence type="ECO:0000256" key="7">
    <source>
        <dbReference type="ARBA" id="ARBA00024195"/>
    </source>
</evidence>
<keyword evidence="2" id="KW-0964">Secreted</keyword>
<dbReference type="PANTHER" id="PTHR24264:SF65">
    <property type="entry name" value="SRCR DOMAIN-CONTAINING PROTEIN"/>
    <property type="match status" value="1"/>
</dbReference>
<proteinExistence type="inferred from homology"/>
<evidence type="ECO:0000256" key="9">
    <source>
        <dbReference type="SAM" id="SignalP"/>
    </source>
</evidence>
<keyword evidence="3 8" id="KW-0645">Protease</keyword>
<dbReference type="PRINTS" id="PR00722">
    <property type="entry name" value="CHYMOTRYPSIN"/>
</dbReference>
<dbReference type="InterPro" id="IPR018114">
    <property type="entry name" value="TRYPSIN_HIS"/>
</dbReference>
<evidence type="ECO:0000259" key="10">
    <source>
        <dbReference type="PROSITE" id="PS50240"/>
    </source>
</evidence>
<dbReference type="OrthoDB" id="6751785at2759"/>
<comment type="subcellular location">
    <subcellularLocation>
        <location evidence="1">Secreted</location>
    </subcellularLocation>
</comment>
<keyword evidence="5 8" id="KW-0720">Serine protease</keyword>
<dbReference type="EMBL" id="VTPC01089972">
    <property type="protein sequence ID" value="KAF2885288.1"/>
    <property type="molecule type" value="Genomic_DNA"/>
</dbReference>
<sequence>MNVRHLRLIVCLLMHLLTATDSQLNVSEYDEINVDENDTYIKKYKDLKRKRPQRIENEHTRIVGGNAAPVEDNPYVVSIQQIEASHICGGSIIHERWILSASHCITENKCVGKNCRDVLKDPREFQIYAGTADLEPLSGGAQVREIAKFVKHPSFSRPLLHNDIALIKMKNPFVFGKKVNLIRIPQVPFLRGRDVSQNYRECRALGWGARKPRSGVGYEELSEQEKLEIQDDLVSPILLEVSLPVIPLVWCQSLINRQYITTRHMCTMYVAGGKDACEGDSGGPLVCNTTNLPLMQYGITSWGHGCARPNTPAVFTRTDTYYDWIQRVISGGPNVDFYSSPYTCFIYHLILESAEVNVDEDYEVIKKFRTLKKKRFTKFQNQYHNRIVGGRYTSISQHPYVVSLQQVDAGHLCGGSIIHMWWVLTASHCITERGKGGNKDILRDPRELLIYAGVSDVQASSTEGELREVTQLVKHPSFSRPLLHNDIALIKIKNPFIFKDEVKPILIPKESYLKGGEVHQSYRECKALGWGSRQSRSGKPFHELSEQEKEVVKNDLVSPNLKEVDLPVIPLKWCQGLINTQYITSRHMCTMYIPGGRDACEGDSGGPLVCKNGDAILQYGVTSWGHGCALPRTPAVFTRTDTYYNWIQRIMSGGSNVDFYNSSNKTVCTNWLLFVYVI</sequence>
<evidence type="ECO:0000256" key="4">
    <source>
        <dbReference type="ARBA" id="ARBA00022801"/>
    </source>
</evidence>
<dbReference type="SMART" id="SM00020">
    <property type="entry name" value="Tryp_SPc"/>
    <property type="match status" value="2"/>
</dbReference>
<keyword evidence="9" id="KW-0732">Signal</keyword>
<evidence type="ECO:0000256" key="3">
    <source>
        <dbReference type="ARBA" id="ARBA00022670"/>
    </source>
</evidence>
<dbReference type="FunFam" id="2.40.10.10:FF:000002">
    <property type="entry name" value="Transmembrane protease serine"/>
    <property type="match status" value="1"/>
</dbReference>
<accession>A0A8K0CIV0</accession>
<dbReference type="PROSITE" id="PS50240">
    <property type="entry name" value="TRYPSIN_DOM"/>
    <property type="match status" value="2"/>
</dbReference>
<dbReference type="Gene3D" id="2.40.10.10">
    <property type="entry name" value="Trypsin-like serine proteases"/>
    <property type="match status" value="2"/>
</dbReference>
<comment type="caution">
    <text evidence="11">The sequence shown here is derived from an EMBL/GenBank/DDBJ whole genome shotgun (WGS) entry which is preliminary data.</text>
</comment>
<feature type="chain" id="PRO_5035439809" description="Peptidase S1 domain-containing protein" evidence="9">
    <location>
        <begin position="23"/>
        <end position="678"/>
    </location>
</feature>
<dbReference type="InterPro" id="IPR001314">
    <property type="entry name" value="Peptidase_S1A"/>
</dbReference>
<dbReference type="SUPFAM" id="SSF50494">
    <property type="entry name" value="Trypsin-like serine proteases"/>
    <property type="match status" value="2"/>
</dbReference>
<dbReference type="InterPro" id="IPR009003">
    <property type="entry name" value="Peptidase_S1_PA"/>
</dbReference>
<comment type="similarity">
    <text evidence="7">Belongs to the peptidase S1 family. CLIP subfamily.</text>
</comment>
<feature type="signal peptide" evidence="9">
    <location>
        <begin position="1"/>
        <end position="22"/>
    </location>
</feature>
<feature type="non-terminal residue" evidence="11">
    <location>
        <position position="678"/>
    </location>
</feature>
<dbReference type="Pfam" id="PF00089">
    <property type="entry name" value="Trypsin"/>
    <property type="match status" value="2"/>
</dbReference>
<keyword evidence="12" id="KW-1185">Reference proteome</keyword>
<evidence type="ECO:0000313" key="11">
    <source>
        <dbReference type="EMBL" id="KAF2885288.1"/>
    </source>
</evidence>
<evidence type="ECO:0000313" key="12">
    <source>
        <dbReference type="Proteomes" id="UP000801492"/>
    </source>
</evidence>
<dbReference type="InterPro" id="IPR043504">
    <property type="entry name" value="Peptidase_S1_PA_chymotrypsin"/>
</dbReference>
<protein>
    <recommendedName>
        <fullName evidence="10">Peptidase S1 domain-containing protein</fullName>
    </recommendedName>
</protein>
<dbReference type="Proteomes" id="UP000801492">
    <property type="component" value="Unassembled WGS sequence"/>
</dbReference>
<keyword evidence="4 8" id="KW-0378">Hydrolase</keyword>
<dbReference type="AlphaFoldDB" id="A0A8K0CIV0"/>
<dbReference type="PROSITE" id="PS00134">
    <property type="entry name" value="TRYPSIN_HIS"/>
    <property type="match status" value="2"/>
</dbReference>
<evidence type="ECO:0000256" key="8">
    <source>
        <dbReference type="RuleBase" id="RU363034"/>
    </source>
</evidence>
<keyword evidence="6" id="KW-1015">Disulfide bond</keyword>
<dbReference type="PROSITE" id="PS00135">
    <property type="entry name" value="TRYPSIN_SER"/>
    <property type="match status" value="2"/>
</dbReference>
<dbReference type="PANTHER" id="PTHR24264">
    <property type="entry name" value="TRYPSIN-RELATED"/>
    <property type="match status" value="1"/>
</dbReference>
<dbReference type="InterPro" id="IPR050127">
    <property type="entry name" value="Serine_Proteases_S1"/>
</dbReference>
<dbReference type="InterPro" id="IPR001254">
    <property type="entry name" value="Trypsin_dom"/>
</dbReference>
<feature type="domain" description="Peptidase S1" evidence="10">
    <location>
        <begin position="62"/>
        <end position="330"/>
    </location>
</feature>
<gene>
    <name evidence="11" type="ORF">ILUMI_20876</name>
</gene>
<reference evidence="11" key="1">
    <citation type="submission" date="2019-08" db="EMBL/GenBank/DDBJ databases">
        <title>The genome of the North American firefly Photinus pyralis.</title>
        <authorList>
            <consortium name="Photinus pyralis genome working group"/>
            <person name="Fallon T.R."/>
            <person name="Sander Lower S.E."/>
            <person name="Weng J.-K."/>
        </authorList>
    </citation>
    <scope>NUCLEOTIDE SEQUENCE</scope>
    <source>
        <strain evidence="11">TRF0915ILg1</strain>
        <tissue evidence="11">Whole body</tissue>
    </source>
</reference>